<keyword evidence="2" id="KW-1185">Reference proteome</keyword>
<proteinExistence type="predicted"/>
<dbReference type="RefSeq" id="WP_103426679.1">
    <property type="nucleotide sequence ID" value="NZ_CP026309.1"/>
</dbReference>
<dbReference type="InterPro" id="IPR055550">
    <property type="entry name" value="DUF7126"/>
</dbReference>
<gene>
    <name evidence="1" type="ORF">C2R22_16175</name>
</gene>
<dbReference type="KEGG" id="srub:C2R22_16175"/>
<evidence type="ECO:0000313" key="2">
    <source>
        <dbReference type="Proteomes" id="UP000236584"/>
    </source>
</evidence>
<name>A0A2I8VM39_9EURY</name>
<sequence length="109" mass="11082">MSAGVTVVIAGADDEGVAAALEAAGAEVRRVDGVATQRSLAAVDIADADVLLLTDMDDATAISVAKDANPDVRVVTYATDSLPEFARAQADLALDPALFSPELVADELV</sequence>
<protein>
    <submittedName>
        <fullName evidence="1">CTP synthetase</fullName>
    </submittedName>
</protein>
<accession>A0A2I8VM39</accession>
<dbReference type="EMBL" id="CP026309">
    <property type="protein sequence ID" value="AUV82990.1"/>
    <property type="molecule type" value="Genomic_DNA"/>
</dbReference>
<dbReference type="OrthoDB" id="302988at2157"/>
<dbReference type="GeneID" id="35593661"/>
<dbReference type="Gene3D" id="3.40.50.720">
    <property type="entry name" value="NAD(P)-binding Rossmann-like Domain"/>
    <property type="match status" value="1"/>
</dbReference>
<organism evidence="1 2">
    <name type="scientific">Salinigranum rubrum</name>
    <dbReference type="NCBI Taxonomy" id="755307"/>
    <lineage>
        <taxon>Archaea</taxon>
        <taxon>Methanobacteriati</taxon>
        <taxon>Methanobacteriota</taxon>
        <taxon>Stenosarchaea group</taxon>
        <taxon>Halobacteria</taxon>
        <taxon>Halobacteriales</taxon>
        <taxon>Haloferacaceae</taxon>
        <taxon>Salinigranum</taxon>
    </lineage>
</organism>
<dbReference type="AlphaFoldDB" id="A0A2I8VM39"/>
<dbReference type="Pfam" id="PF23443">
    <property type="entry name" value="DUF7126"/>
    <property type="match status" value="1"/>
</dbReference>
<dbReference type="Proteomes" id="UP000236584">
    <property type="component" value="Chromosome"/>
</dbReference>
<evidence type="ECO:0000313" key="1">
    <source>
        <dbReference type="EMBL" id="AUV82990.1"/>
    </source>
</evidence>
<reference evidence="1 2" key="1">
    <citation type="submission" date="2018-01" db="EMBL/GenBank/DDBJ databases">
        <title>Complete genome sequence of Salinigranum rubrum GX10T, an extremely halophilic archaeon isolated from a marine solar saltern.</title>
        <authorList>
            <person name="Han S."/>
        </authorList>
    </citation>
    <scope>NUCLEOTIDE SEQUENCE [LARGE SCALE GENOMIC DNA]</scope>
    <source>
        <strain evidence="1 2">GX10</strain>
    </source>
</reference>